<dbReference type="Gene3D" id="3.40.50.300">
    <property type="entry name" value="P-loop containing nucleotide triphosphate hydrolases"/>
    <property type="match status" value="1"/>
</dbReference>
<dbReference type="PANTHER" id="PTHR41287:SF1">
    <property type="entry name" value="PROTEIN YMFN"/>
    <property type="match status" value="1"/>
</dbReference>
<gene>
    <name evidence="3" type="ORF">SAMN06296273_1173</name>
</gene>
<dbReference type="EMBL" id="LT907782">
    <property type="protein sequence ID" value="SNX59738.1"/>
    <property type="molecule type" value="Genomic_DNA"/>
</dbReference>
<dbReference type="PANTHER" id="PTHR41287">
    <property type="match status" value="1"/>
</dbReference>
<evidence type="ECO:0000259" key="2">
    <source>
        <dbReference type="Pfam" id="PF20441"/>
    </source>
</evidence>
<evidence type="ECO:0000313" key="4">
    <source>
        <dbReference type="Proteomes" id="UP000242498"/>
    </source>
</evidence>
<dbReference type="InterPro" id="IPR027417">
    <property type="entry name" value="P-loop_NTPase"/>
</dbReference>
<dbReference type="InterPro" id="IPR046462">
    <property type="entry name" value="TerL_nuclease"/>
</dbReference>
<dbReference type="Pfam" id="PF03354">
    <property type="entry name" value="TerL_ATPase"/>
    <property type="match status" value="1"/>
</dbReference>
<reference evidence="3 4" key="1">
    <citation type="submission" date="2017-08" db="EMBL/GenBank/DDBJ databases">
        <authorList>
            <person name="de Groot N.N."/>
        </authorList>
    </citation>
    <scope>NUCLEOTIDE SEQUENCE [LARGE SCALE GENOMIC DNA]</scope>
    <source>
        <strain evidence="3 4">Nm15</strain>
    </source>
</reference>
<dbReference type="Pfam" id="PF20441">
    <property type="entry name" value="TerL_nuclease"/>
    <property type="match status" value="1"/>
</dbReference>
<dbReference type="AlphaFoldDB" id="A0A285BXX3"/>
<name>A0A285BXX3_9PROT</name>
<dbReference type="InterPro" id="IPR005021">
    <property type="entry name" value="Terminase_largesu-like"/>
</dbReference>
<evidence type="ECO:0000259" key="1">
    <source>
        <dbReference type="Pfam" id="PF03354"/>
    </source>
</evidence>
<feature type="domain" description="Terminase large subunit-like endonuclease" evidence="2">
    <location>
        <begin position="267"/>
        <end position="552"/>
    </location>
</feature>
<evidence type="ECO:0000313" key="3">
    <source>
        <dbReference type="EMBL" id="SNX59738.1"/>
    </source>
</evidence>
<dbReference type="RefSeq" id="WP_096292450.1">
    <property type="nucleotide sequence ID" value="NZ_LT907782.1"/>
</dbReference>
<dbReference type="OrthoDB" id="9760250at2"/>
<proteinExistence type="predicted"/>
<feature type="domain" description="Terminase large subunit-like ATPase" evidence="1">
    <location>
        <begin position="83"/>
        <end position="255"/>
    </location>
</feature>
<accession>A0A285BXX3</accession>
<dbReference type="GO" id="GO:0004519">
    <property type="term" value="F:endonuclease activity"/>
    <property type="evidence" value="ECO:0007669"/>
    <property type="project" value="InterPro"/>
</dbReference>
<sequence length="568" mass="63562">MNPVKITSRDPVTTYARKVVQGKIIAGPPVRAACQRHLNDLEKATDRGFFFDLEKVDRVIGFFRDVLRLNGGEYEGKPYELLDWQKFVVGSIFGWVDAAGLRRFRIVYIETAKGSGKSPMEAGIGLYGLVADGEMRSEVYAAATKKDQAMVLFRDAVAMVDQSPILSKALKKTGRHDKTWNLSYLKNGSFFRTISSDDAQSGPRPHIGLIDEVHEHKTAHVIDMMKAGFKFRTQPLIAMITNSGSDKKTPCGVYHDYSIKVVTGSRNDDQLFAYVCALDENDDPFKDKKCWHKVNPSLRYGLPTKKYLNGQVRDAIGMPSQEAVVRRINFCQWTEASNPWISYEIWNGARRVYDWQDLRGRRAYGGLDLGSTTDLTGLVLWIEPNNPGEPWLLIAFAWLPDEGLGRKEEQDKVPYFAWKTAGFLETTPGRAISKRFILQRISELMDCFDIQCIAYDRWRMEDLIQMASDDGYPLPELIPFGQGYKEMSPAIEMFETALLNGDVAHNGHPVLTMCAANAIVAGDEAGNRKFNKIKATGRIDLIVAAVMGAGVALSNKTSESAEPGIFVL</sequence>
<dbReference type="InterPro" id="IPR046461">
    <property type="entry name" value="TerL_ATPase"/>
</dbReference>
<protein>
    <submittedName>
        <fullName evidence="3">Phage terminase-like protein, large subunit, contains N-terminal HTH domain</fullName>
    </submittedName>
</protein>
<dbReference type="Proteomes" id="UP000242498">
    <property type="component" value="Chromosome I"/>
</dbReference>
<organism evidence="3 4">
    <name type="scientific">Nitrosomonas ureae</name>
    <dbReference type="NCBI Taxonomy" id="44577"/>
    <lineage>
        <taxon>Bacteria</taxon>
        <taxon>Pseudomonadati</taxon>
        <taxon>Pseudomonadota</taxon>
        <taxon>Betaproteobacteria</taxon>
        <taxon>Nitrosomonadales</taxon>
        <taxon>Nitrosomonadaceae</taxon>
        <taxon>Nitrosomonas</taxon>
    </lineage>
</organism>